<evidence type="ECO:0000313" key="9">
    <source>
        <dbReference type="EMBL" id="SPR00731.1"/>
    </source>
</evidence>
<sequence length="265" mass="27540">MDAGETGRSRWHGWARSLAFAAVVVAAAVIAVELRGPITSVSVATATVLVRFGPGAATVLFALVFALATIVLLGGSLLTMVGGYVFAEAFGMVRGSVLCTVATFLGSTIGAVAAFLMARSACRSQVQAWTDAEGRDKIRIIDQAIGRHGFKLMLMLRMSPFVPFAVSNYTFGLMAVSLATYALACVGIIPLTIIEVVVGANVSGISNLFTASNPLGTSEIGILIFIVTATVLLLLVGVYVSLAVKKEIAKLVADRNEGVAAAQNQ</sequence>
<evidence type="ECO:0000256" key="5">
    <source>
        <dbReference type="ARBA" id="ARBA00023136"/>
    </source>
</evidence>
<reference evidence="9 11" key="2">
    <citation type="submission" date="2018-03" db="EMBL/GenBank/DDBJ databases">
        <authorList>
            <person name="Fogelqvist J."/>
        </authorList>
    </citation>
    <scope>NUCLEOTIDE SEQUENCE [LARGE SCALE GENOMIC DNA]</scope>
</reference>
<evidence type="ECO:0000256" key="3">
    <source>
        <dbReference type="ARBA" id="ARBA00022692"/>
    </source>
</evidence>
<keyword evidence="9" id="KW-0496">Mitochondrion</keyword>
<keyword evidence="3 6" id="KW-0812">Transmembrane</keyword>
<accession>A0A0G4ITP8</accession>
<comment type="subcellular location">
    <subcellularLocation>
        <location evidence="1">Cell membrane</location>
        <topology evidence="1">Multi-pass membrane protein</topology>
    </subcellularLocation>
</comment>
<keyword evidence="4 6" id="KW-1133">Transmembrane helix</keyword>
<reference evidence="8 10" key="1">
    <citation type="submission" date="2015-02" db="EMBL/GenBank/DDBJ databases">
        <authorList>
            <person name="Chooi Y.-H."/>
        </authorList>
    </citation>
    <scope>NUCLEOTIDE SEQUENCE [LARGE SCALE GENOMIC DNA]</scope>
    <source>
        <strain evidence="8">E3</strain>
    </source>
</reference>
<dbReference type="STRING" id="37360.A0A0G4ITP8"/>
<feature type="transmembrane region" description="Helical" evidence="6">
    <location>
        <begin position="58"/>
        <end position="85"/>
    </location>
</feature>
<feature type="transmembrane region" description="Helical" evidence="6">
    <location>
        <begin position="178"/>
        <end position="200"/>
    </location>
</feature>
<evidence type="ECO:0000313" key="8">
    <source>
        <dbReference type="EMBL" id="CEO98600.1"/>
    </source>
</evidence>
<feature type="transmembrane region" description="Helical" evidence="6">
    <location>
        <begin position="220"/>
        <end position="242"/>
    </location>
</feature>
<dbReference type="EMBL" id="OVEO01000015">
    <property type="protein sequence ID" value="SPR00731.1"/>
    <property type="molecule type" value="Genomic_DNA"/>
</dbReference>
<feature type="domain" description="VTT" evidence="7">
    <location>
        <begin position="77"/>
        <end position="200"/>
    </location>
</feature>
<feature type="transmembrane region" description="Helical" evidence="6">
    <location>
        <begin position="97"/>
        <end position="118"/>
    </location>
</feature>
<dbReference type="PANTHER" id="PTHR12677:SF59">
    <property type="entry name" value="GOLGI APPARATUS MEMBRANE PROTEIN TVP38-RELATED"/>
    <property type="match status" value="1"/>
</dbReference>
<feature type="transmembrane region" description="Helical" evidence="6">
    <location>
        <begin position="152"/>
        <end position="171"/>
    </location>
</feature>
<dbReference type="InterPro" id="IPR015414">
    <property type="entry name" value="TMEM64"/>
</dbReference>
<protein>
    <recommendedName>
        <fullName evidence="7">VTT domain-containing protein</fullName>
    </recommendedName>
</protein>
<dbReference type="Proteomes" id="UP000290189">
    <property type="component" value="Unassembled WGS sequence"/>
</dbReference>
<keyword evidence="2" id="KW-1003">Cell membrane</keyword>
<proteinExistence type="predicted"/>
<organism evidence="8 10">
    <name type="scientific">Plasmodiophora brassicae</name>
    <name type="common">Clubroot disease agent</name>
    <dbReference type="NCBI Taxonomy" id="37360"/>
    <lineage>
        <taxon>Eukaryota</taxon>
        <taxon>Sar</taxon>
        <taxon>Rhizaria</taxon>
        <taxon>Endomyxa</taxon>
        <taxon>Phytomyxea</taxon>
        <taxon>Plasmodiophorida</taxon>
        <taxon>Plasmodiophoridae</taxon>
        <taxon>Plasmodiophora</taxon>
    </lineage>
</organism>
<evidence type="ECO:0000256" key="2">
    <source>
        <dbReference type="ARBA" id="ARBA00022475"/>
    </source>
</evidence>
<dbReference type="InterPro" id="IPR032816">
    <property type="entry name" value="VTT_dom"/>
</dbReference>
<evidence type="ECO:0000256" key="6">
    <source>
        <dbReference type="SAM" id="Phobius"/>
    </source>
</evidence>
<evidence type="ECO:0000256" key="4">
    <source>
        <dbReference type="ARBA" id="ARBA00022989"/>
    </source>
</evidence>
<evidence type="ECO:0000313" key="11">
    <source>
        <dbReference type="Proteomes" id="UP000290189"/>
    </source>
</evidence>
<feature type="transmembrane region" description="Helical" evidence="6">
    <location>
        <begin position="18"/>
        <end position="38"/>
    </location>
</feature>
<name>A0A0G4ITP8_PLABS</name>
<evidence type="ECO:0000259" key="7">
    <source>
        <dbReference type="Pfam" id="PF09335"/>
    </source>
</evidence>
<dbReference type="GO" id="GO:0005886">
    <property type="term" value="C:plasma membrane"/>
    <property type="evidence" value="ECO:0007669"/>
    <property type="project" value="UniProtKB-SubCell"/>
</dbReference>
<dbReference type="OrthoDB" id="166803at2759"/>
<evidence type="ECO:0000313" key="10">
    <source>
        <dbReference type="Proteomes" id="UP000039324"/>
    </source>
</evidence>
<evidence type="ECO:0000256" key="1">
    <source>
        <dbReference type="ARBA" id="ARBA00004651"/>
    </source>
</evidence>
<dbReference type="Pfam" id="PF09335">
    <property type="entry name" value="VTT_dom"/>
    <property type="match status" value="1"/>
</dbReference>
<geneLocation type="mitochondrion" evidence="9"/>
<gene>
    <name evidence="8" type="ORF">PBRA_006714</name>
    <name evidence="9" type="ORF">PLBR_LOCUS7946</name>
</gene>
<dbReference type="OMA" id="VMMERHA"/>
<dbReference type="EMBL" id="CDSF01000086">
    <property type="protein sequence ID" value="CEO98600.1"/>
    <property type="molecule type" value="Genomic_DNA"/>
</dbReference>
<dbReference type="PANTHER" id="PTHR12677">
    <property type="entry name" value="GOLGI APPARATUS MEMBRANE PROTEIN TVP38-RELATED"/>
    <property type="match status" value="1"/>
</dbReference>
<keyword evidence="10" id="KW-1185">Reference proteome</keyword>
<dbReference type="Proteomes" id="UP000039324">
    <property type="component" value="Unassembled WGS sequence"/>
</dbReference>
<keyword evidence="5 6" id="KW-0472">Membrane</keyword>
<dbReference type="AlphaFoldDB" id="A0A0G4ITP8"/>